<keyword evidence="2" id="KW-0540">Nuclease</keyword>
<name>A0A7W9D490_9HYPH</name>
<dbReference type="InterPro" id="IPR035437">
    <property type="entry name" value="SNase_OB-fold_sf"/>
</dbReference>
<reference evidence="2 3" key="1">
    <citation type="submission" date="2020-08" db="EMBL/GenBank/DDBJ databases">
        <title>Genomic Encyclopedia of Type Strains, Phase IV (KMG-V): Genome sequencing to study the core and pangenomes of soil and plant-associated prokaryotes.</title>
        <authorList>
            <person name="Whitman W."/>
        </authorList>
    </citation>
    <scope>NUCLEOTIDE SEQUENCE [LARGE SCALE GENOMIC DNA]</scope>
    <source>
        <strain evidence="2 3">SEMIA 4064</strain>
    </source>
</reference>
<evidence type="ECO:0000313" key="3">
    <source>
        <dbReference type="Proteomes" id="UP000549882"/>
    </source>
</evidence>
<dbReference type="AlphaFoldDB" id="A0A7W9D490"/>
<feature type="chain" id="PRO_5031020351" evidence="1">
    <location>
        <begin position="22"/>
        <end position="180"/>
    </location>
</feature>
<evidence type="ECO:0000313" key="2">
    <source>
        <dbReference type="EMBL" id="MBB5577113.1"/>
    </source>
</evidence>
<dbReference type="Gene3D" id="2.40.50.90">
    <property type="match status" value="1"/>
</dbReference>
<dbReference type="SUPFAM" id="SSF50199">
    <property type="entry name" value="Staphylococcal nuclease"/>
    <property type="match status" value="1"/>
</dbReference>
<keyword evidence="2" id="KW-0378">Hydrolase</keyword>
<keyword evidence="2" id="KW-0255">Endonuclease</keyword>
<keyword evidence="3" id="KW-1185">Reference proteome</keyword>
<protein>
    <submittedName>
        <fullName evidence="2">Endonuclease YncB(Thermonuclease family)</fullName>
    </submittedName>
</protein>
<comment type="caution">
    <text evidence="2">The sequence shown here is derived from an EMBL/GenBank/DDBJ whole genome shotgun (WGS) entry which is preliminary data.</text>
</comment>
<dbReference type="GO" id="GO:0004519">
    <property type="term" value="F:endonuclease activity"/>
    <property type="evidence" value="ECO:0007669"/>
    <property type="project" value="UniProtKB-KW"/>
</dbReference>
<evidence type="ECO:0000256" key="1">
    <source>
        <dbReference type="SAM" id="SignalP"/>
    </source>
</evidence>
<keyword evidence="1" id="KW-0732">Signal</keyword>
<accession>A0A7W9D490</accession>
<dbReference type="EMBL" id="JACHBI010000017">
    <property type="protein sequence ID" value="MBB5577113.1"/>
    <property type="molecule type" value="Genomic_DNA"/>
</dbReference>
<proteinExistence type="predicted"/>
<organism evidence="2 3">
    <name type="scientific">Rhizobium paranaense</name>
    <dbReference type="NCBI Taxonomy" id="1650438"/>
    <lineage>
        <taxon>Bacteria</taxon>
        <taxon>Pseudomonadati</taxon>
        <taxon>Pseudomonadota</taxon>
        <taxon>Alphaproteobacteria</taxon>
        <taxon>Hyphomicrobiales</taxon>
        <taxon>Rhizobiaceae</taxon>
        <taxon>Rhizobium/Agrobacterium group</taxon>
        <taxon>Rhizobium</taxon>
    </lineage>
</organism>
<sequence>MIRMRLFLAMAIFITTEPTIAAPAGYFDLDTGAALQSGDAWTANGERYRLYGVQACLRGTTFTNKAGKIQDCGDASLSVLAAFIKDTHPSCAPIARAAGVIYVVCFAIVAGERLDLATMLISEGYAFAALDAKGIPVNPAYAVAEQQARARKAGLWQFPDVRHPSILLGRAATDHQEKVR</sequence>
<feature type="signal peptide" evidence="1">
    <location>
        <begin position="1"/>
        <end position="21"/>
    </location>
</feature>
<dbReference type="Proteomes" id="UP000549882">
    <property type="component" value="Unassembled WGS sequence"/>
</dbReference>
<gene>
    <name evidence="2" type="ORF">GGD50_005764</name>
</gene>